<reference evidence="1 2" key="1">
    <citation type="journal article" date="2017" name="Int. J. Syst. Evol. Microbiol.">
        <title>Ramlibacter monticola sp. nov., isolated from forest soil.</title>
        <authorList>
            <person name="Chaudhary D.K."/>
            <person name="Kim J."/>
        </authorList>
    </citation>
    <scope>NUCLEOTIDE SEQUENCE [LARGE SCALE GENOMIC DNA]</scope>
    <source>
        <strain evidence="1 2">KACC 19175</strain>
    </source>
</reference>
<dbReference type="RefSeq" id="WP_201674970.1">
    <property type="nucleotide sequence ID" value="NZ_JAEQNE010000003.1"/>
</dbReference>
<gene>
    <name evidence="1" type="ORF">JJ685_14465</name>
</gene>
<organism evidence="1 2">
    <name type="scientific">Ramlibacter monticola</name>
    <dbReference type="NCBI Taxonomy" id="1926872"/>
    <lineage>
        <taxon>Bacteria</taxon>
        <taxon>Pseudomonadati</taxon>
        <taxon>Pseudomonadota</taxon>
        <taxon>Betaproteobacteria</taxon>
        <taxon>Burkholderiales</taxon>
        <taxon>Comamonadaceae</taxon>
        <taxon>Ramlibacter</taxon>
    </lineage>
</organism>
<dbReference type="Proteomes" id="UP000599109">
    <property type="component" value="Unassembled WGS sequence"/>
</dbReference>
<keyword evidence="2" id="KW-1185">Reference proteome</keyword>
<name>A0A936Z1T7_9BURK</name>
<evidence type="ECO:0000313" key="2">
    <source>
        <dbReference type="Proteomes" id="UP000599109"/>
    </source>
</evidence>
<dbReference type="EMBL" id="JAEQNE010000003">
    <property type="protein sequence ID" value="MBL0392339.1"/>
    <property type="molecule type" value="Genomic_DNA"/>
</dbReference>
<sequence length="174" mass="19067">MSIAQQISPTLASRQARAAALAAERAGRDAFIEAQFAALGTRFDGLLREALGVDSRLQVTVQPLVYAVQGRSFTTLSVDTWAARATFNGTPQTVSFTPRLDFRQPDQFGLIECALDFDYAPARSFGDRCAQSLLRNGIVMRGKSHGSLVVSIDGLTIDLRASELEAAFRVWWLR</sequence>
<comment type="caution">
    <text evidence="1">The sequence shown here is derived from an EMBL/GenBank/DDBJ whole genome shotgun (WGS) entry which is preliminary data.</text>
</comment>
<dbReference type="AlphaFoldDB" id="A0A936Z1T7"/>
<protein>
    <submittedName>
        <fullName evidence="1">Uncharacterized protein</fullName>
    </submittedName>
</protein>
<evidence type="ECO:0000313" key="1">
    <source>
        <dbReference type="EMBL" id="MBL0392339.1"/>
    </source>
</evidence>
<proteinExistence type="predicted"/>
<accession>A0A936Z1T7</accession>